<feature type="domain" description="Agenet" evidence="2">
    <location>
        <begin position="346"/>
        <end position="414"/>
    </location>
</feature>
<dbReference type="InterPro" id="IPR008395">
    <property type="entry name" value="Agenet-like_dom"/>
</dbReference>
<feature type="domain" description="Agenet" evidence="2">
    <location>
        <begin position="474"/>
        <end position="542"/>
    </location>
</feature>
<sequence length="609" mass="71064">MSDSETPFRKGDQVEVTKPHHHSYAATTTTSVATNGPYYPATVLRSHSTKDHHLLIQYQTLMSLHSGPCGPQLLTEYVHWARIRPIPPSDPHHRLKVGDSVDAFRGCSWVKGTVMDIYENSKYLVLFDEEEQELEVEQWNLRLHRNWVRGSWDPPLLEQEKPSETEVESRNFRIMITYSRRKSKEKFRKGTVVEVSSDEEGYKGSWFTATVIQSTGSDKFLLEYHNLTMDDGTQPLREEVHVRYIRPLPPEVPGVVSFKELQEVDAWYNEGWWEGVISKVLNFSEYIVYFSYSNEELRFGHSKLRPHQHWINGKWVIASKEKRSEMEMESRDLRVKITYSSKKSTEKFRKGAVVEVSSDEEGYKGSWFTATVIGSTGSDRFLVEYHNLTMDDGIQPFREEAHARHIRPFPPKVSGIVHFKELQEVDAWYNDGWWEGVISKVINFSEYIGKSCELAMVYRDVQVNMNDAGNKSKAKFNLGAMVEVRSDEEGFRGSWYTAIIVDLIGNDKFLVEYQTLRTEDETELLREEADVSDIRPYPPDIEHLYRFAVQEKVDVWYNEGWWVGYISNVLDDLRYRVYFETTNEVLEFEHSDLRPHQEWVDGNWVAASR</sequence>
<feature type="domain" description="Agenet" evidence="2">
    <location>
        <begin position="417"/>
        <end position="469"/>
    </location>
</feature>
<evidence type="ECO:0000313" key="4">
    <source>
        <dbReference type="Proteomes" id="UP000237347"/>
    </source>
</evidence>
<dbReference type="CDD" id="cd20406">
    <property type="entry name" value="Tudor_Agenet_AtDUF_rpt2_4"/>
    <property type="match status" value="2"/>
</dbReference>
<accession>A0AAW0LR02</accession>
<proteinExistence type="predicted"/>
<evidence type="ECO:0000259" key="2">
    <source>
        <dbReference type="SMART" id="SM00743"/>
    </source>
</evidence>
<dbReference type="PANTHER" id="PTHR31917:SF147">
    <property type="entry name" value="AGENET DOMAIN-CONTAINING PROTEIN"/>
    <property type="match status" value="1"/>
</dbReference>
<protein>
    <submittedName>
        <fullName evidence="3">Duf724 domain-containing protein 3</fullName>
    </submittedName>
</protein>
<feature type="domain" description="Agenet" evidence="2">
    <location>
        <begin position="185"/>
        <end position="253"/>
    </location>
</feature>
<dbReference type="Proteomes" id="UP000237347">
    <property type="component" value="Unassembled WGS sequence"/>
</dbReference>
<dbReference type="EMBL" id="PKMF04000060">
    <property type="protein sequence ID" value="KAK7853952.1"/>
    <property type="molecule type" value="Genomic_DNA"/>
</dbReference>
<feature type="domain" description="Agenet" evidence="2">
    <location>
        <begin position="93"/>
        <end position="149"/>
    </location>
</feature>
<dbReference type="Pfam" id="PF05641">
    <property type="entry name" value="Agenet"/>
    <property type="match status" value="4"/>
</dbReference>
<dbReference type="CDD" id="cd20405">
    <property type="entry name" value="Tudor_Agenet_AtDUF_rpt1_3"/>
    <property type="match status" value="3"/>
</dbReference>
<dbReference type="PANTHER" id="PTHR31917">
    <property type="entry name" value="AGENET DOMAIN-CONTAINING PROTEIN-RELATED"/>
    <property type="match status" value="1"/>
</dbReference>
<dbReference type="Gene3D" id="2.30.30.140">
    <property type="match status" value="3"/>
</dbReference>
<feature type="domain" description="Agenet" evidence="2">
    <location>
        <begin position="545"/>
        <end position="601"/>
    </location>
</feature>
<comment type="caution">
    <text evidence="3">The sequence shown here is derived from an EMBL/GenBank/DDBJ whole genome shotgun (WGS) entry which is preliminary data.</text>
</comment>
<gene>
    <name evidence="3" type="primary">DUF3_2</name>
    <name evidence="3" type="ORF">CFP56_034148</name>
</gene>
<feature type="non-terminal residue" evidence="3">
    <location>
        <position position="609"/>
    </location>
</feature>
<name>A0AAW0LR02_QUESU</name>
<reference evidence="3 4" key="1">
    <citation type="journal article" date="2018" name="Sci. Data">
        <title>The draft genome sequence of cork oak.</title>
        <authorList>
            <person name="Ramos A.M."/>
            <person name="Usie A."/>
            <person name="Barbosa P."/>
            <person name="Barros P.M."/>
            <person name="Capote T."/>
            <person name="Chaves I."/>
            <person name="Simoes F."/>
            <person name="Abreu I."/>
            <person name="Carrasquinho I."/>
            <person name="Faro C."/>
            <person name="Guimaraes J.B."/>
            <person name="Mendonca D."/>
            <person name="Nobrega F."/>
            <person name="Rodrigues L."/>
            <person name="Saibo N.J.M."/>
            <person name="Varela M.C."/>
            <person name="Egas C."/>
            <person name="Matos J."/>
            <person name="Miguel C.M."/>
            <person name="Oliveira M.M."/>
            <person name="Ricardo C.P."/>
            <person name="Goncalves S."/>
        </authorList>
    </citation>
    <scope>NUCLEOTIDE SEQUENCE [LARGE SCALE GENOMIC DNA]</scope>
    <source>
        <strain evidence="4">cv. HL8</strain>
    </source>
</reference>
<dbReference type="AlphaFoldDB" id="A0AAW0LR02"/>
<organism evidence="3 4">
    <name type="scientific">Quercus suber</name>
    <name type="common">Cork oak</name>
    <dbReference type="NCBI Taxonomy" id="58331"/>
    <lineage>
        <taxon>Eukaryota</taxon>
        <taxon>Viridiplantae</taxon>
        <taxon>Streptophyta</taxon>
        <taxon>Embryophyta</taxon>
        <taxon>Tracheophyta</taxon>
        <taxon>Spermatophyta</taxon>
        <taxon>Magnoliopsida</taxon>
        <taxon>eudicotyledons</taxon>
        <taxon>Gunneridae</taxon>
        <taxon>Pentapetalae</taxon>
        <taxon>rosids</taxon>
        <taxon>fabids</taxon>
        <taxon>Fagales</taxon>
        <taxon>Fagaceae</taxon>
        <taxon>Quercus</taxon>
    </lineage>
</organism>
<evidence type="ECO:0000256" key="1">
    <source>
        <dbReference type="SAM" id="MobiDB-lite"/>
    </source>
</evidence>
<evidence type="ECO:0000313" key="3">
    <source>
        <dbReference type="EMBL" id="KAK7853952.1"/>
    </source>
</evidence>
<feature type="domain" description="Agenet" evidence="2">
    <location>
        <begin position="256"/>
        <end position="312"/>
    </location>
</feature>
<feature type="compositionally biased region" description="Basic and acidic residues" evidence="1">
    <location>
        <begin position="1"/>
        <end position="18"/>
    </location>
</feature>
<dbReference type="InterPro" id="IPR014002">
    <property type="entry name" value="Agenet_dom_plant"/>
</dbReference>
<dbReference type="SMART" id="SM00743">
    <property type="entry name" value="Agenet"/>
    <property type="match status" value="7"/>
</dbReference>
<keyword evidence="4" id="KW-1185">Reference proteome</keyword>
<feature type="region of interest" description="Disordered" evidence="1">
    <location>
        <begin position="1"/>
        <end position="29"/>
    </location>
</feature>